<dbReference type="Pfam" id="PF08241">
    <property type="entry name" value="Methyltransf_11"/>
    <property type="match status" value="1"/>
</dbReference>
<keyword evidence="2" id="KW-0808">Transferase</keyword>
<dbReference type="InterPro" id="IPR013216">
    <property type="entry name" value="Methyltransf_11"/>
</dbReference>
<feature type="domain" description="Methyltransferase type 11" evidence="1">
    <location>
        <begin position="97"/>
        <end position="188"/>
    </location>
</feature>
<evidence type="ECO:0000313" key="2">
    <source>
        <dbReference type="EMBL" id="MDJ1136023.1"/>
    </source>
</evidence>
<dbReference type="EMBL" id="JANCPR020000035">
    <property type="protein sequence ID" value="MDJ1136023.1"/>
    <property type="molecule type" value="Genomic_DNA"/>
</dbReference>
<dbReference type="Gene3D" id="3.40.50.150">
    <property type="entry name" value="Vaccinia Virus protein VP39"/>
    <property type="match status" value="1"/>
</dbReference>
<dbReference type="RefSeq" id="WP_274042119.1">
    <property type="nucleotide sequence ID" value="NZ_JANCPR020000035.1"/>
</dbReference>
<comment type="caution">
    <text evidence="2">The sequence shown here is derived from an EMBL/GenBank/DDBJ whole genome shotgun (WGS) entry which is preliminary data.</text>
</comment>
<protein>
    <submittedName>
        <fullName evidence="2">Class I SAM-dependent methyltransferase</fullName>
    </submittedName>
</protein>
<gene>
    <name evidence="2" type="ORF">NMN56_029555</name>
</gene>
<dbReference type="CDD" id="cd02440">
    <property type="entry name" value="AdoMet_MTases"/>
    <property type="match status" value="1"/>
</dbReference>
<keyword evidence="3" id="KW-1185">Reference proteome</keyword>
<reference evidence="2 3" key="1">
    <citation type="submission" date="2023-05" db="EMBL/GenBank/DDBJ databases">
        <title>Streptantibioticus silvisoli sp. nov., acidotolerant actinomycetes 1 from pine litter.</title>
        <authorList>
            <person name="Swiecimska M."/>
            <person name="Golinska P."/>
            <person name="Sangal V."/>
            <person name="Wachnowicz B."/>
            <person name="Goodfellow M."/>
        </authorList>
    </citation>
    <scope>NUCLEOTIDE SEQUENCE [LARGE SCALE GENOMIC DNA]</scope>
    <source>
        <strain evidence="2 3">DSM 42109</strain>
    </source>
</reference>
<name>A0ABT7A3V5_9ACTN</name>
<dbReference type="InterPro" id="IPR029063">
    <property type="entry name" value="SAM-dependent_MTases_sf"/>
</dbReference>
<evidence type="ECO:0000313" key="3">
    <source>
        <dbReference type="Proteomes" id="UP001214441"/>
    </source>
</evidence>
<dbReference type="SUPFAM" id="SSF53335">
    <property type="entry name" value="S-adenosyl-L-methionine-dependent methyltransferases"/>
    <property type="match status" value="1"/>
</dbReference>
<dbReference type="InterPro" id="IPR050508">
    <property type="entry name" value="Methyltransf_Superfamily"/>
</dbReference>
<evidence type="ECO:0000259" key="1">
    <source>
        <dbReference type="Pfam" id="PF08241"/>
    </source>
</evidence>
<organism evidence="2 3">
    <name type="scientific">Streptomyces iconiensis</name>
    <dbReference type="NCBI Taxonomy" id="1384038"/>
    <lineage>
        <taxon>Bacteria</taxon>
        <taxon>Bacillati</taxon>
        <taxon>Actinomycetota</taxon>
        <taxon>Actinomycetes</taxon>
        <taxon>Kitasatosporales</taxon>
        <taxon>Streptomycetaceae</taxon>
        <taxon>Streptomyces</taxon>
    </lineage>
</organism>
<sequence>MVYEHPLAYVLGLEGIALMRAFAGEYDRDFTEARIAEVRRLLDDASLAHGGVEAARLEPPEGYGIWADTYDAPNPAFGFDEPLVTRIAARLPSGVALDAACGTGRIAALLAGYGHRVLGVDSSPGMLDRARLRVPEGDFRAGDLRELPVDDRAVDLAVCSLALTHVPELRPVLAEFARVLQPGGQLVLTDVHPERVARCMIPTVRRPDGSPGRPASYVHRTGDYLRAALSAGLQVCACDEPEMPPAEPRAPREEPDWPGPWDVWPWSLAGLVREAADAAGAGVPAMLQWHFRKPGPPGAD</sequence>
<dbReference type="PANTHER" id="PTHR42912">
    <property type="entry name" value="METHYLTRANSFERASE"/>
    <property type="match status" value="1"/>
</dbReference>
<proteinExistence type="predicted"/>
<keyword evidence="2" id="KW-0489">Methyltransferase</keyword>
<dbReference type="Proteomes" id="UP001214441">
    <property type="component" value="Unassembled WGS sequence"/>
</dbReference>
<dbReference type="GO" id="GO:0008168">
    <property type="term" value="F:methyltransferase activity"/>
    <property type="evidence" value="ECO:0007669"/>
    <property type="project" value="UniProtKB-KW"/>
</dbReference>
<accession>A0ABT7A3V5</accession>
<dbReference type="GO" id="GO:0032259">
    <property type="term" value="P:methylation"/>
    <property type="evidence" value="ECO:0007669"/>
    <property type="project" value="UniProtKB-KW"/>
</dbReference>